<evidence type="ECO:0000259" key="1">
    <source>
        <dbReference type="PROSITE" id="PS51189"/>
    </source>
</evidence>
<dbReference type="GO" id="GO:0006281">
    <property type="term" value="P:DNA repair"/>
    <property type="evidence" value="ECO:0007669"/>
    <property type="project" value="TreeGrafter"/>
</dbReference>
<dbReference type="InterPro" id="IPR014009">
    <property type="entry name" value="PIK_FAT"/>
</dbReference>
<gene>
    <name evidence="2" type="ORF">ECU05_0540</name>
</gene>
<accession>M1JIX8</accession>
<reference evidence="2" key="1">
    <citation type="journal article" date="2013" name="Eukaryot. Cell">
        <title>Extremely Reduced Levels of Heterozygosity in the Vertebrate Pathogen Encephalitozoon cuniculi.</title>
        <authorList>
            <person name="Selman M."/>
            <person name="Sak B."/>
            <person name="Kvac M."/>
            <person name="Farinelli L."/>
            <person name="Weiss L.M."/>
            <person name="Corradi N."/>
        </authorList>
    </citation>
    <scope>NUCLEOTIDE SEQUENCE</scope>
</reference>
<dbReference type="VEuPathDB" id="MicrosporidiaDB:AEWR_050510"/>
<protein>
    <recommendedName>
        <fullName evidence="1">FAT domain-containing protein</fullName>
    </recommendedName>
</protein>
<dbReference type="Pfam" id="PF02259">
    <property type="entry name" value="FAT"/>
    <property type="match status" value="1"/>
</dbReference>
<dbReference type="SUPFAM" id="SSF48371">
    <property type="entry name" value="ARM repeat"/>
    <property type="match status" value="1"/>
</dbReference>
<feature type="domain" description="FAT" evidence="1">
    <location>
        <begin position="2254"/>
        <end position="2803"/>
    </location>
</feature>
<dbReference type="VEuPathDB" id="MicrosporidiaDB:ECU05_0540"/>
<dbReference type="PANTHER" id="PTHR11139:SF1">
    <property type="entry name" value="TRANSFORMATION_TRANSCRIPTION DOMAIN-ASSOCIATED PROTEIN"/>
    <property type="match status" value="1"/>
</dbReference>
<name>M1JIX8_ENCCN</name>
<dbReference type="GO" id="GO:0006355">
    <property type="term" value="P:regulation of DNA-templated transcription"/>
    <property type="evidence" value="ECO:0007669"/>
    <property type="project" value="TreeGrafter"/>
</dbReference>
<dbReference type="EMBL" id="KC513607">
    <property type="protein sequence ID" value="AGE95349.1"/>
    <property type="molecule type" value="Genomic_DNA"/>
</dbReference>
<evidence type="ECO:0000313" key="2">
    <source>
        <dbReference type="EMBL" id="AGE95349.1"/>
    </source>
</evidence>
<dbReference type="VEuPathDB" id="MicrosporidiaDB:M970_050510"/>
<organism evidence="2">
    <name type="scientific">Encephalitozoon cuniculi</name>
    <name type="common">Microsporidian parasite</name>
    <dbReference type="NCBI Taxonomy" id="6035"/>
    <lineage>
        <taxon>Eukaryota</taxon>
        <taxon>Fungi</taxon>
        <taxon>Fungi incertae sedis</taxon>
        <taxon>Microsporidia</taxon>
        <taxon>Unikaryonidae</taxon>
        <taxon>Encephalitozoon</taxon>
    </lineage>
</organism>
<dbReference type="VEuPathDB" id="MicrosporidiaDB:AEWD_050510"/>
<dbReference type="VEuPathDB" id="MicrosporidiaDB:AEWQ_050510"/>
<dbReference type="InterPro" id="IPR050517">
    <property type="entry name" value="DDR_Repair_Kinase"/>
</dbReference>
<dbReference type="InterPro" id="IPR016024">
    <property type="entry name" value="ARM-type_fold"/>
</dbReference>
<proteinExistence type="predicted"/>
<dbReference type="InterPro" id="IPR003151">
    <property type="entry name" value="PIK-rel_kinase_FAT"/>
</dbReference>
<dbReference type="GO" id="GO:0035267">
    <property type="term" value="C:NuA4 histone acetyltransferase complex"/>
    <property type="evidence" value="ECO:0007669"/>
    <property type="project" value="TreeGrafter"/>
</dbReference>
<sequence length="3436" mass="395278">MMKELFTGSEPNETKIGRLRKYVESGKFLETLFFPQEFLESLAMLATKILNSTEPEKKSSFISGRNESRYTVLRVLNKFILKDVRSVGLVHALHDVLRNDNLPNVILSLKALGSVSRSGVISGDLVDVHVGALLGTIHDLFVNMENGDEGLIEMSLFTLTEMLNHARAFFHGLEYHVTKVDQFLACVYGNIRRILESRRFMDLVGHKRVFSISMCSGICSLLKLTYEQLPVVSKSGPYWMFASEAAFVGMYYCPSELLDLRGEIYTLFTKMCLASREMALPMIDKIYMVPFLFSPDALPTSAKGIGMLSEILGYMKESLSKTSYIEFGSRVSNVLFSSCSLVGRLCKESSGDSNKGLLFEERICDEVVQHIETIRTSLEAVESMCKCFGGRTGAVEELCSFYLRSFYDMRNGFEGIKRLAELGCSGQKEEFRRLMGRFISGFKEVVGRIGVLEKSGSTAVFSMSETHILYEMFEDSFDVLSHEHLCEEQRIEEFFSVLVLIREHVASDIVRCCSERILRYSKRNAGFFGAWRLMSNSAVLGNSLGTYILPRLIEELRGGNFGFVKKAMRYVVPFFGNDIKKIKRVNTFFMHRIISTLMTEDPRNIQYFEVLLEIFNSFGSMAEKSSFFQKYIFDNFGRIVEHLMKLYESQGKDIFIGMIFALPISINLLESDIQLLISPIEKALKLGGAIRVRALSILLYVLDFSTPEKVVGLEKAWKSILQNVVWGLKDSSVSSLCSKILGKLKSYHRVFIKDGEESGEMNEDLALIRLVVDEKHAVPAHLLFFDAVQKIRGAFDMSAGGFGCEGFLVRFRRLGPRCDDEEAVNASFKFMTKVIYHLVGWRFFKRDLVLECCAGLLDEMERLGSVVYALDHVYSIHGAISSICGRRCSESRHLAQYIYDAILALFSCHGTPLEKKAQELLHSIFGSVMVHRIFSFYKLKSKRYKILFDTDTFLDALVESFSDVGNPMPFRILSVMFVQMYELLGSRSEDFCVEMYGAIFSKLESMCRSSDRRCRDSGINGIMCLTASMPIRELVLLRIPEDAFSCTYLYLLPRELEDFSLPLRLVIFILRFRYRGIRGYLLSEGMEKYFMMSHFRPFVVGLFDSRRDVVEFSKTVLREIFESYAPQLLERYKDVVFGHFKKEYVIGNRTVMMMHLQVFIFCVREGRCPFDDCEMKYLIEKFLDNIAGNDEWKGAGIYMGFDYRERSGKVDREKLCGCQKKLMDDEEDLVVVLGGIYKRLSELSMRDLMELVLKDAMDVLCGNCKRRVHGHTEARSPHFNNEAEELMYWIREFYLLVIEYRRSFEEVRTGILYLLKYVSDDSRDYLRAAYEAKPQETIRVVSEEVERCLSEKVDYKVLNMLLCAHLLPEVPENPRVGMLVLKILKEFRVPKEFAIIAQNDRYSMLAKAYEIGILLQSQESLCNEILETYFVLDGCVRSYTSKMHPQMVRYVERLGSQFISCVFRRIQDPSAYNLCSRMCRDSLRLREVVSGMKDRLAERISQIYCRLEGNDSIDRNVFVHSYKFLDLVGYEMKPVDIQVVLGIYGDVKAKARHAAEMKGLIDKCINRFSIESLEMLFKLDPWFVCVEGIDPKYLAKGLSLQALRGVVRGIDKRSERVSSQMGSSLGENRYLVIELFVEMGINSPELIGYCKENLHNTNIRGILLYYLCTFEPLYVYFEILFKIPYEDRKYTLYCLEKIVDAFDPLLFEEIILIVLRSEVRFKTSLWILFPLLLSRPALISKKIGLELIGSIYKLLNSESLMQQRTGFRLFEALYKRYPPKECVEYDLVMRNTYTLMYVRFVHTDADLPEEVLGRYDLELVFELVEYSPQRVNPNNVFAFVEMEVSSKKSEEYKNRLLRNVFSIVGPHFKSRALSVQVAEYLIDNLLWGYRTVPEELGVVAYDWSTLCNLLCILCDRVARRIEAGGGEWHSNDAEDMEICLAVLRHLLGDPSKSRSEMYRGHVDRGLEKIFYVLSRSSGMKSVVSSVTRLFLEVFGDSSMDMESLVSRVNFLMSDSRVTLADKIEIIYLLDNRRYDAEFLSEMLLPVFNSYRHSGIVFPDRLQRFFMRGLCSRSRVLRSGYLDLMNRSLPANKYLRLLRLLDMEWRHSTKVGYTIVAMMMLSYHTTEVVADKYYKSEMSTGWYPWMSQEVASKGSVDKCSGLKLVMNLLEDIDLYRSRTTMPDLLDILYHFDDSLLPVLAGMIRIVVSGLDEDQCRNVFGGFMRFCSEVAGDGKLLGAFVRGLEPIYRYVDDLSELIRVFRGGDGWFTLLRYVDDRQKAEIYRRLMDSDGYYGMSRSVCIFPETMQAYFLQQVGKTREAQDLYEKIQKKAGEHRISFDENEYKKWQDEWIRCARELQQWDVCYEAGMETGDYSLSTESLWHLSSFTDQDALKRFKSMVDTGKNGFEKEFYDAFASTYAKYSAEKIGKILERNILELRSYPAGSNAGSRFLLYLQIIIEMIEAEPIFNDRIDGAESLTSILFRWKDKEPSDQDVFEQWSLFRTWRRHAYSRLGMIEKTYGGETVYKAPGRSYAEEMAASPGRRVPMTSHLFSPKEMIEGSIKVKKELIAKGTNELAKTLNGFSKAAIEHGYYDAALFHLKEVFDLSSVKVGDVFQKVVYELLCLLGKKEYKIGVEQCGSTNIQHFSDSQSSVLFNFKGLFSEKLGKFSDAEKFYLQSAQICNVVGENWLTWAKFLFNRINGEGVGPKEDAFVALLQAVVYCNGKKARKGILKLILLMDKHSSLCDTDMFHKVLQEIDISRFIYFIPQLIGLLSKEDAELVQIILAKISEEHPQAIAGPLKAARERIRRTLVPVEGKVGCEVQMCRPKMENKARPLGSVQLPEVKSFFLENIMQIYNQVKSKRLGREFWKILHYLHNSFNSHAFKEEELVYLEIEKIFNGAVSHIVHGTVPSGQDQAMLLNELISRVSLSSLSKGFKEDLISSILGMKCICPLENIDEMVRFKSRIQSVVEESFYKMGNSEEFEVNMLLHRSNHEHKMFGQYSEIRSTYKNLVNIEMFEPRQSYMYRKRMGCNRIHLRGSDGKMYRYEMKGLLKTRFSELALPQLSLMVNESMGESPDLSRRGAELKLFIPFVVSEVLVLECIKETVHYIDSILEEGLSEYNVSIDQCVLLYLNCFASIYEVEEGDCGDLESRYDLSKGLTKDKRTRGVGDECPNIRKRERSSGDEGLGENFVNNARMVIETQRETYVDGLRRNEISCLGCNGKGEGVAPCTYKYDISRRQRYIAYGKVYNTFKATNYIDDYFRLVYGSLGGYFGFKSKLLSSYSTNSAFLYTFSIVDRRPRNLVATRSAGHFMNRVVCCEETEGLSKGKGAAGVIGPSYQKLFRKEGIEGAMLSIMYHYADMLNEGDWYRDLMKVVLEGMFVDMKGDGLERVCSEAVSRISEMVGKGEDGTYNMISMISEWMDTFKLAQIDPRHMSWM</sequence>
<dbReference type="PANTHER" id="PTHR11139">
    <property type="entry name" value="ATAXIA TELANGIECTASIA MUTATED ATM -RELATED"/>
    <property type="match status" value="1"/>
</dbReference>
<dbReference type="GO" id="GO:0000124">
    <property type="term" value="C:SAGA complex"/>
    <property type="evidence" value="ECO:0007669"/>
    <property type="project" value="TreeGrafter"/>
</dbReference>
<dbReference type="GO" id="GO:0005634">
    <property type="term" value="C:nucleus"/>
    <property type="evidence" value="ECO:0007669"/>
    <property type="project" value="TreeGrafter"/>
</dbReference>
<dbReference type="PROSITE" id="PS51189">
    <property type="entry name" value="FAT"/>
    <property type="match status" value="1"/>
</dbReference>